<protein>
    <submittedName>
        <fullName evidence="4">Unannotated protein</fullName>
    </submittedName>
</protein>
<keyword evidence="1" id="KW-0812">Transmembrane</keyword>
<name>A0A6J7EZN1_9ZZZZ</name>
<keyword evidence="1" id="KW-1133">Transmembrane helix</keyword>
<dbReference type="EMBL" id="CAFBMG010000002">
    <property type="protein sequence ID" value="CAB4888676.1"/>
    <property type="molecule type" value="Genomic_DNA"/>
</dbReference>
<feature type="transmembrane region" description="Helical" evidence="1">
    <location>
        <begin position="89"/>
        <end position="110"/>
    </location>
</feature>
<feature type="transmembrane region" description="Helical" evidence="1">
    <location>
        <begin position="62"/>
        <end position="83"/>
    </location>
</feature>
<dbReference type="AlphaFoldDB" id="A0A6J7EZN1"/>
<feature type="transmembrane region" description="Helical" evidence="1">
    <location>
        <begin position="122"/>
        <end position="141"/>
    </location>
</feature>
<organism evidence="4">
    <name type="scientific">freshwater metagenome</name>
    <dbReference type="NCBI Taxonomy" id="449393"/>
    <lineage>
        <taxon>unclassified sequences</taxon>
        <taxon>metagenomes</taxon>
        <taxon>ecological metagenomes</taxon>
    </lineage>
</organism>
<dbReference type="EMBL" id="CAEZSF010000003">
    <property type="protein sequence ID" value="CAB4529634.1"/>
    <property type="molecule type" value="Genomic_DNA"/>
</dbReference>
<sequence>MCFSAMQCVSYVPMEAVKATSAEQLTPQRSAADLAMLRFLRINPEAPPKSIFGSENAFGKSIAVSAMRCTVTYLLLPLLAPIVDLTHGVTKPIVGLLLGAISMTAIALSMRRFFASNHKWRWGYSIVGGSIFVALLVMAVFDLRELFLL</sequence>
<reference evidence="4" key="1">
    <citation type="submission" date="2020-05" db="EMBL/GenBank/DDBJ databases">
        <authorList>
            <person name="Chiriac C."/>
            <person name="Salcher M."/>
            <person name="Ghai R."/>
            <person name="Kavagutti S V."/>
        </authorList>
    </citation>
    <scope>NUCLEOTIDE SEQUENCE</scope>
</reference>
<dbReference type="EMBL" id="CAEZYU010000082">
    <property type="protein sequence ID" value="CAB4750635.1"/>
    <property type="molecule type" value="Genomic_DNA"/>
</dbReference>
<evidence type="ECO:0000313" key="3">
    <source>
        <dbReference type="EMBL" id="CAB4750635.1"/>
    </source>
</evidence>
<evidence type="ECO:0000313" key="2">
    <source>
        <dbReference type="EMBL" id="CAB4529634.1"/>
    </source>
</evidence>
<evidence type="ECO:0000256" key="1">
    <source>
        <dbReference type="SAM" id="Phobius"/>
    </source>
</evidence>
<gene>
    <name evidence="2" type="ORF">UFOPK1358_00065</name>
    <name evidence="3" type="ORF">UFOPK2766_01636</name>
    <name evidence="4" type="ORF">UFOPK3519_00052</name>
</gene>
<keyword evidence="1" id="KW-0472">Membrane</keyword>
<proteinExistence type="predicted"/>
<evidence type="ECO:0000313" key="4">
    <source>
        <dbReference type="EMBL" id="CAB4888676.1"/>
    </source>
</evidence>
<accession>A0A6J7EZN1</accession>